<name>A0A2J6Q729_9HELO</name>
<dbReference type="EMBL" id="KZ613479">
    <property type="protein sequence ID" value="PMD22043.1"/>
    <property type="molecule type" value="Genomic_DNA"/>
</dbReference>
<evidence type="ECO:0000313" key="3">
    <source>
        <dbReference type="Proteomes" id="UP000235672"/>
    </source>
</evidence>
<dbReference type="GO" id="GO:0016787">
    <property type="term" value="F:hydrolase activity"/>
    <property type="evidence" value="ECO:0007669"/>
    <property type="project" value="UniProtKB-KW"/>
</dbReference>
<reference evidence="2 3" key="1">
    <citation type="submission" date="2016-05" db="EMBL/GenBank/DDBJ databases">
        <title>A degradative enzymes factory behind the ericoid mycorrhizal symbiosis.</title>
        <authorList>
            <consortium name="DOE Joint Genome Institute"/>
            <person name="Martino E."/>
            <person name="Morin E."/>
            <person name="Grelet G."/>
            <person name="Kuo A."/>
            <person name="Kohler A."/>
            <person name="Daghino S."/>
            <person name="Barry K."/>
            <person name="Choi C."/>
            <person name="Cichocki N."/>
            <person name="Clum A."/>
            <person name="Copeland A."/>
            <person name="Hainaut M."/>
            <person name="Haridas S."/>
            <person name="Labutti K."/>
            <person name="Lindquist E."/>
            <person name="Lipzen A."/>
            <person name="Khouja H.-R."/>
            <person name="Murat C."/>
            <person name="Ohm R."/>
            <person name="Olson A."/>
            <person name="Spatafora J."/>
            <person name="Veneault-Fourrey C."/>
            <person name="Henrissat B."/>
            <person name="Grigoriev I."/>
            <person name="Martin F."/>
            <person name="Perotto S."/>
        </authorList>
    </citation>
    <scope>NUCLEOTIDE SEQUENCE [LARGE SCALE GENOMIC DNA]</scope>
    <source>
        <strain evidence="2 3">UAMH 7357</strain>
    </source>
</reference>
<gene>
    <name evidence="2" type="ORF">NA56DRAFT_748393</name>
</gene>
<accession>A0A2J6Q729</accession>
<feature type="domain" description="Carboxylesterase type B" evidence="1">
    <location>
        <begin position="25"/>
        <end position="484"/>
    </location>
</feature>
<dbReference type="Pfam" id="PF00135">
    <property type="entry name" value="COesterase"/>
    <property type="match status" value="1"/>
</dbReference>
<dbReference type="OrthoDB" id="6846267at2759"/>
<dbReference type="Gene3D" id="3.40.50.1820">
    <property type="entry name" value="alpha/beta hydrolase"/>
    <property type="match status" value="1"/>
</dbReference>
<evidence type="ECO:0000313" key="2">
    <source>
        <dbReference type="EMBL" id="PMD22043.1"/>
    </source>
</evidence>
<protein>
    <submittedName>
        <fullName evidence="2">Alpha/beta-hydrolase</fullName>
    </submittedName>
</protein>
<keyword evidence="2" id="KW-0378">Hydrolase</keyword>
<proteinExistence type="predicted"/>
<dbReference type="Proteomes" id="UP000235672">
    <property type="component" value="Unassembled WGS sequence"/>
</dbReference>
<dbReference type="InterPro" id="IPR002018">
    <property type="entry name" value="CarbesteraseB"/>
</dbReference>
<dbReference type="SUPFAM" id="SSF53474">
    <property type="entry name" value="alpha/beta-Hydrolases"/>
    <property type="match status" value="1"/>
</dbReference>
<keyword evidence="3" id="KW-1185">Reference proteome</keyword>
<dbReference type="STRING" id="1745343.A0A2J6Q729"/>
<organism evidence="2 3">
    <name type="scientific">Hyaloscypha hepaticicola</name>
    <dbReference type="NCBI Taxonomy" id="2082293"/>
    <lineage>
        <taxon>Eukaryota</taxon>
        <taxon>Fungi</taxon>
        <taxon>Dikarya</taxon>
        <taxon>Ascomycota</taxon>
        <taxon>Pezizomycotina</taxon>
        <taxon>Leotiomycetes</taxon>
        <taxon>Helotiales</taxon>
        <taxon>Hyaloscyphaceae</taxon>
        <taxon>Hyaloscypha</taxon>
    </lineage>
</organism>
<dbReference type="AlphaFoldDB" id="A0A2J6Q729"/>
<evidence type="ECO:0000259" key="1">
    <source>
        <dbReference type="Pfam" id="PF00135"/>
    </source>
</evidence>
<sequence>MMKTIKHHCPSLGADLVAEEDVASGIVSFRGIPYASVTKRWTQSSVKHSLTAIFDAATFGPKCPQPTHTSLFQMKLAAPVVDLDEFKCLNLNVTVPSEALLGKGKRDPLLPVMVWVHGGQFRNGSNSNPRYRSDVLCRIAKEAGRPIVIVQINYRLGVFGWVASSDLASEHKSTEPTTGETSDHFANFGLIDQRNAFEWIQTHVEDFGGDPANVTAWGSSAGSGSLHMHMLSGKPLFDRAILMSGSGPTMGPFPLKLLENGWTKLCSAAEISAETSDERLKKLRALSQDEMLQKCGPRTNFAPLGDGKFLPTSWRLGDPHPEGRCKEIIIGNVGMEGIIFDLLSSLLPQKFFHAQVLAAFKEPSDAELFCKYFGFSITEEQTLETYRESMRKFISAVLFHFPELRIAETFEGNAYYYQFEEPSPYEGKTYGLAVHGQDAVFICNSEREAWPESAQKVSLEMAKLWTTFAYGDEPWPRYSDSKKFMRFGPAGECSMRDFEDDETRDYGYLNWIRDHFDEAMRLIFSLA</sequence>
<dbReference type="PANTHER" id="PTHR11559">
    <property type="entry name" value="CARBOXYLESTERASE"/>
    <property type="match status" value="1"/>
</dbReference>
<dbReference type="InterPro" id="IPR029058">
    <property type="entry name" value="AB_hydrolase_fold"/>
</dbReference>
<dbReference type="InterPro" id="IPR050309">
    <property type="entry name" value="Type-B_Carboxylest/Lipase"/>
</dbReference>